<feature type="signal peptide" evidence="1">
    <location>
        <begin position="1"/>
        <end position="26"/>
    </location>
</feature>
<sequence length="431" mass="47863">MSHGPQGWLLSLAILSLALSAQSSQAHLSHENHVKTAIFLSPKFVLRPGSVVNKLYYDIDFPQGHIAIKGFNAEVVDEAGNPVPLHETYLHHWVLERYYQREIPKDSNYSGFQQSDVILVRNSGICDRALFQYYGLGSETQKTDTHVPDPYGIEVGDPAEIPAGFEEKWRLNIQDRLGCTECRCDLYNVTNDEQGRPLTPDYIGGLRCCYDETQCRVRKGFVSAKRSLYMRYTVKWAAWDSCIVPVKIYIFDVTDTWKRSDGSRNLSMGHNCLGLKNVRKGYAKKKVVATDLVEYVVEACDTGVASKGCFDTKRVNLSLPTGGDVVYGVAHQHTGGIGSAFMERYPVSLRSLIRSETIIVDGRVICSSIPTYGKGNKAGNEAGYIVGMSTCYPRPGSVKISDGAQRHTGVMGLFYILVAESSQKPSCMLQE</sequence>
<keyword evidence="3" id="KW-1185">Reference proteome</keyword>
<evidence type="ECO:0000256" key="1">
    <source>
        <dbReference type="SAM" id="SignalP"/>
    </source>
</evidence>
<dbReference type="AlphaFoldDB" id="A0AA88W258"/>
<feature type="chain" id="PRO_5041648804" description="Stress up-regulated Nod 19" evidence="1">
    <location>
        <begin position="27"/>
        <end position="431"/>
    </location>
</feature>
<dbReference type="Proteomes" id="UP001188597">
    <property type="component" value="Unassembled WGS sequence"/>
</dbReference>
<evidence type="ECO:0008006" key="4">
    <source>
        <dbReference type="Google" id="ProtNLM"/>
    </source>
</evidence>
<organism evidence="2 3">
    <name type="scientific">Escallonia herrerae</name>
    <dbReference type="NCBI Taxonomy" id="1293975"/>
    <lineage>
        <taxon>Eukaryota</taxon>
        <taxon>Viridiplantae</taxon>
        <taxon>Streptophyta</taxon>
        <taxon>Embryophyta</taxon>
        <taxon>Tracheophyta</taxon>
        <taxon>Spermatophyta</taxon>
        <taxon>Magnoliopsida</taxon>
        <taxon>eudicotyledons</taxon>
        <taxon>Gunneridae</taxon>
        <taxon>Pentapetalae</taxon>
        <taxon>asterids</taxon>
        <taxon>campanulids</taxon>
        <taxon>Escalloniales</taxon>
        <taxon>Escalloniaceae</taxon>
        <taxon>Escallonia</taxon>
    </lineage>
</organism>
<keyword evidence="1" id="KW-0732">Signal</keyword>
<reference evidence="2" key="1">
    <citation type="submission" date="2022-12" db="EMBL/GenBank/DDBJ databases">
        <title>Draft genome assemblies for two species of Escallonia (Escalloniales).</title>
        <authorList>
            <person name="Chanderbali A."/>
            <person name="Dervinis C."/>
            <person name="Anghel I."/>
            <person name="Soltis D."/>
            <person name="Soltis P."/>
            <person name="Zapata F."/>
        </authorList>
    </citation>
    <scope>NUCLEOTIDE SEQUENCE</scope>
    <source>
        <strain evidence="2">UCBG64.0493</strain>
        <tissue evidence="2">Leaf</tissue>
    </source>
</reference>
<evidence type="ECO:0000313" key="3">
    <source>
        <dbReference type="Proteomes" id="UP001188597"/>
    </source>
</evidence>
<dbReference type="PANTHER" id="PTHR33390:SF1">
    <property type="entry name" value="STRESS UP-REGULATED NOD 19 PROTEIN"/>
    <property type="match status" value="1"/>
</dbReference>
<name>A0AA88W258_9ASTE</name>
<evidence type="ECO:0000313" key="2">
    <source>
        <dbReference type="EMBL" id="KAK3015740.1"/>
    </source>
</evidence>
<proteinExistence type="predicted"/>
<accession>A0AA88W258</accession>
<protein>
    <recommendedName>
        <fullName evidence="4">Stress up-regulated Nod 19</fullName>
    </recommendedName>
</protein>
<dbReference type="InterPro" id="IPR011692">
    <property type="entry name" value="Stress_up-reg_Nod19"/>
</dbReference>
<gene>
    <name evidence="2" type="ORF">RJ639_007867</name>
</gene>
<dbReference type="EMBL" id="JAVXUP010001121">
    <property type="protein sequence ID" value="KAK3015740.1"/>
    <property type="molecule type" value="Genomic_DNA"/>
</dbReference>
<comment type="caution">
    <text evidence="2">The sequence shown here is derived from an EMBL/GenBank/DDBJ whole genome shotgun (WGS) entry which is preliminary data.</text>
</comment>
<dbReference type="PANTHER" id="PTHR33390">
    <property type="entry name" value="STRESS UP-REGULATED NOD 19 PROTEIN"/>
    <property type="match status" value="1"/>
</dbReference>
<dbReference type="Pfam" id="PF07712">
    <property type="entry name" value="SURNod19"/>
    <property type="match status" value="1"/>
</dbReference>